<dbReference type="Pfam" id="PF04773">
    <property type="entry name" value="FecR"/>
    <property type="match status" value="1"/>
</dbReference>
<dbReference type="Gene3D" id="3.55.50.30">
    <property type="match status" value="1"/>
</dbReference>
<evidence type="ECO:0000259" key="2">
    <source>
        <dbReference type="Pfam" id="PF04773"/>
    </source>
</evidence>
<accession>A0ABP8FBP6</accession>
<feature type="domain" description="Protein FecR C-terminal" evidence="3">
    <location>
        <begin position="272"/>
        <end position="331"/>
    </location>
</feature>
<gene>
    <name evidence="4" type="ORF">GCM10023183_09230</name>
</gene>
<dbReference type="PANTHER" id="PTHR30273">
    <property type="entry name" value="PERIPLASMIC SIGNAL SENSOR AND SIGMA FACTOR ACTIVATOR FECR-RELATED"/>
    <property type="match status" value="1"/>
</dbReference>
<comment type="caution">
    <text evidence="4">The sequence shown here is derived from an EMBL/GenBank/DDBJ whole genome shotgun (WGS) entry which is preliminary data.</text>
</comment>
<dbReference type="InterPro" id="IPR032508">
    <property type="entry name" value="FecR_C"/>
</dbReference>
<evidence type="ECO:0000256" key="1">
    <source>
        <dbReference type="SAM" id="Phobius"/>
    </source>
</evidence>
<organism evidence="4 5">
    <name type="scientific">Nibribacter koreensis</name>
    <dbReference type="NCBI Taxonomy" id="1084519"/>
    <lineage>
        <taxon>Bacteria</taxon>
        <taxon>Pseudomonadati</taxon>
        <taxon>Bacteroidota</taxon>
        <taxon>Cytophagia</taxon>
        <taxon>Cytophagales</taxon>
        <taxon>Hymenobacteraceae</taxon>
        <taxon>Nibribacter</taxon>
    </lineage>
</organism>
<dbReference type="PANTHER" id="PTHR30273:SF2">
    <property type="entry name" value="PROTEIN FECR"/>
    <property type="match status" value="1"/>
</dbReference>
<reference evidence="5" key="1">
    <citation type="journal article" date="2019" name="Int. J. Syst. Evol. Microbiol.">
        <title>The Global Catalogue of Microorganisms (GCM) 10K type strain sequencing project: providing services to taxonomists for standard genome sequencing and annotation.</title>
        <authorList>
            <consortium name="The Broad Institute Genomics Platform"/>
            <consortium name="The Broad Institute Genome Sequencing Center for Infectious Disease"/>
            <person name="Wu L."/>
            <person name="Ma J."/>
        </authorList>
    </citation>
    <scope>NUCLEOTIDE SEQUENCE [LARGE SCALE GENOMIC DNA]</scope>
    <source>
        <strain evidence="5">JCM 17917</strain>
    </source>
</reference>
<keyword evidence="1" id="KW-0472">Membrane</keyword>
<dbReference type="Proteomes" id="UP001501844">
    <property type="component" value="Unassembled WGS sequence"/>
</dbReference>
<feature type="domain" description="FecR protein" evidence="2">
    <location>
        <begin position="136"/>
        <end position="229"/>
    </location>
</feature>
<dbReference type="RefSeq" id="WP_345162806.1">
    <property type="nucleotide sequence ID" value="NZ_BAABGX010000001.1"/>
</dbReference>
<keyword evidence="1" id="KW-1133">Transmembrane helix</keyword>
<name>A0ABP8FBP6_9BACT</name>
<dbReference type="PIRSF" id="PIRSF018266">
    <property type="entry name" value="FecR"/>
    <property type="match status" value="1"/>
</dbReference>
<keyword evidence="5" id="KW-1185">Reference proteome</keyword>
<evidence type="ECO:0000313" key="5">
    <source>
        <dbReference type="Proteomes" id="UP001501844"/>
    </source>
</evidence>
<evidence type="ECO:0000259" key="3">
    <source>
        <dbReference type="Pfam" id="PF16344"/>
    </source>
</evidence>
<dbReference type="EMBL" id="BAABGX010000001">
    <property type="protein sequence ID" value="GAA4299693.1"/>
    <property type="molecule type" value="Genomic_DNA"/>
</dbReference>
<feature type="transmembrane region" description="Helical" evidence="1">
    <location>
        <begin position="106"/>
        <end position="124"/>
    </location>
</feature>
<proteinExistence type="predicted"/>
<sequence>MTHTTPVTHESPEWVLMAKALQGELSDEEQKAFTAWLAQEEAHAVLWAEATEAWQKSEAVENKGFEPNVARAWEKFCAKAELNTLSPAPEQTREAVVRPMFSFTSFTKYAALFVLVAGLAWLGYTQFKDSGEWVQMATLTGERKVFYLPDSSRVVLNENSTLRYQEAFTGKERLVELTGEGFFEVQKNPSKPFVINSGNAQTKVLGTSFNVKAIDKAEEVTVTVSTGKVSFSSLETNNQVILTPGFTGRMLGNGTVAKSKTIDDSSISWQTLKYEGARLIEIESSLEKYFGIDISLSDSSLQNCTFTGTFTQPDLKEILAVLAASNGLSITQPATNKYVIAGTGCL</sequence>
<dbReference type="InterPro" id="IPR012373">
    <property type="entry name" value="Ferrdict_sens_TM"/>
</dbReference>
<evidence type="ECO:0000313" key="4">
    <source>
        <dbReference type="EMBL" id="GAA4299693.1"/>
    </source>
</evidence>
<dbReference type="InterPro" id="IPR006860">
    <property type="entry name" value="FecR"/>
</dbReference>
<dbReference type="Gene3D" id="2.60.120.1440">
    <property type="match status" value="1"/>
</dbReference>
<dbReference type="Pfam" id="PF16344">
    <property type="entry name" value="FecR_C"/>
    <property type="match status" value="1"/>
</dbReference>
<evidence type="ECO:0008006" key="6">
    <source>
        <dbReference type="Google" id="ProtNLM"/>
    </source>
</evidence>
<protein>
    <recommendedName>
        <fullName evidence="6">FecR family protein</fullName>
    </recommendedName>
</protein>
<keyword evidence="1" id="KW-0812">Transmembrane</keyword>